<proteinExistence type="predicted"/>
<dbReference type="Gene3D" id="2.120.10.30">
    <property type="entry name" value="TolB, C-terminal domain"/>
    <property type="match status" value="1"/>
</dbReference>
<dbReference type="InterPro" id="IPR011042">
    <property type="entry name" value="6-blade_b-propeller_TolB-like"/>
</dbReference>
<dbReference type="InterPro" id="IPR038255">
    <property type="entry name" value="PBS_linker_sf"/>
</dbReference>
<comment type="caution">
    <text evidence="5">The sequence shown here is derived from an EMBL/GenBank/DDBJ whole genome shotgun (WGS) entry which is preliminary data.</text>
</comment>
<dbReference type="SUPFAM" id="SSF50952">
    <property type="entry name" value="Soluble quinoprotein glucose dehydrogenase"/>
    <property type="match status" value="1"/>
</dbReference>
<dbReference type="InterPro" id="IPR012938">
    <property type="entry name" value="Glc/Sorbosone_DH"/>
</dbReference>
<evidence type="ECO:0000313" key="6">
    <source>
        <dbReference type="Proteomes" id="UP001501588"/>
    </source>
</evidence>
<dbReference type="Pfam" id="PF13946">
    <property type="entry name" value="DUF4214"/>
    <property type="match status" value="2"/>
</dbReference>
<dbReference type="SMART" id="SM00237">
    <property type="entry name" value="Calx_beta"/>
    <property type="match status" value="1"/>
</dbReference>
<dbReference type="Pfam" id="PF03160">
    <property type="entry name" value="Calx-beta"/>
    <property type="match status" value="1"/>
</dbReference>
<accession>A0ABP3Q7Z4</accession>
<keyword evidence="3" id="KW-0106">Calcium</keyword>
<dbReference type="PANTHER" id="PTHR19328">
    <property type="entry name" value="HEDGEHOG-INTERACTING PROTEIN"/>
    <property type="match status" value="1"/>
</dbReference>
<dbReference type="InterPro" id="IPR011041">
    <property type="entry name" value="Quinoprot_gluc/sorb_DH_b-prop"/>
</dbReference>
<dbReference type="Gene3D" id="1.10.3130.20">
    <property type="entry name" value="Phycobilisome linker domain"/>
    <property type="match status" value="1"/>
</dbReference>
<dbReference type="EMBL" id="BAAAFZ010000026">
    <property type="protein sequence ID" value="GAA0582437.1"/>
    <property type="molecule type" value="Genomic_DNA"/>
</dbReference>
<dbReference type="InterPro" id="IPR003644">
    <property type="entry name" value="Calx_beta"/>
</dbReference>
<dbReference type="PANTHER" id="PTHR19328:SF13">
    <property type="entry name" value="HIPL1 PROTEIN"/>
    <property type="match status" value="1"/>
</dbReference>
<keyword evidence="2" id="KW-0677">Repeat</keyword>
<dbReference type="Proteomes" id="UP001501588">
    <property type="component" value="Unassembled WGS sequence"/>
</dbReference>
<dbReference type="RefSeq" id="WP_343895246.1">
    <property type="nucleotide sequence ID" value="NZ_BAAAFZ010000026.1"/>
</dbReference>
<organism evidence="5 6">
    <name type="scientific">Craurococcus roseus</name>
    <dbReference type="NCBI Taxonomy" id="77585"/>
    <lineage>
        <taxon>Bacteria</taxon>
        <taxon>Pseudomonadati</taxon>
        <taxon>Pseudomonadota</taxon>
        <taxon>Alphaproteobacteria</taxon>
        <taxon>Acetobacterales</taxon>
        <taxon>Acetobacteraceae</taxon>
        <taxon>Craurococcus</taxon>
    </lineage>
</organism>
<protein>
    <recommendedName>
        <fullName evidence="4">Calx-beta domain-containing protein</fullName>
    </recommendedName>
</protein>
<evidence type="ECO:0000256" key="3">
    <source>
        <dbReference type="ARBA" id="ARBA00022837"/>
    </source>
</evidence>
<name>A0ABP3Q7Z4_9PROT</name>
<dbReference type="InterPro" id="IPR038081">
    <property type="entry name" value="CalX-like_sf"/>
</dbReference>
<dbReference type="Gene3D" id="2.60.40.2030">
    <property type="match status" value="1"/>
</dbReference>
<keyword evidence="6" id="KW-1185">Reference proteome</keyword>
<reference evidence="6" key="1">
    <citation type="journal article" date="2019" name="Int. J. Syst. Evol. Microbiol.">
        <title>The Global Catalogue of Microorganisms (GCM) 10K type strain sequencing project: providing services to taxonomists for standard genome sequencing and annotation.</title>
        <authorList>
            <consortium name="The Broad Institute Genomics Platform"/>
            <consortium name="The Broad Institute Genome Sequencing Center for Infectious Disease"/>
            <person name="Wu L."/>
            <person name="Ma J."/>
        </authorList>
    </citation>
    <scope>NUCLEOTIDE SEQUENCE [LARGE SCALE GENOMIC DNA]</scope>
    <source>
        <strain evidence="6">JCM 9933</strain>
    </source>
</reference>
<sequence>MAADSEVFLKNKEIQVDEEAGSATVTIVRTGSTAGAVTITYGIQDYSATANEDFVSGLYEVTMAAGATEMTVQVKVLDDKVGEGTEHFTFSLVSVEGAGLGVPRNSWISILDDEAPSPPVVEPPLKSDYVVDQKTLVSGLDRPVKFEFSPVDPTRVYVAEKGGTVKIADLDDGTATTLLDLRARVNDYGDRGLLDVALHPDFAKNGYIYVFAVIDPSDTAGLKDEAGPDGSGNRYAQVLRYTADAETGFTTIKQGSELVLLGGAGRTLKDISGDGVKDFMKPEFADLPSSERYINQAAPAQKAVNGVKQDFIKVDSMTHAGGSLTFGPDGALYVGIGDGASPNYADPHSYDVQNLDSLSGKILRVDPLTGRGLADNPFAGGVGLDTNKAKVWQSGLRNPFSTAFDTEGRFFISNTGWNLWESILQGGKGANFGWPFYEGADGGVSTPSQFYRQLYEAKEFYAAVERGEVSITAPFRAFSHYDGDPGYQVQAITAGSSVYTGDKYPEALKNDFFFTDYVDGEVFAVDAKDRTELKFLWQGAPADVPIDFVQGPDGYVYYAKLAYFQPGAGEIGRLEISAIEQPPPPLPPTYYGTEGDDRLALGNGDEILDGLGGRDWVDMLAEGRRGSAVSARADGKVEVAHDGQTDALANVEEIRFADGRLAFDPADPAAKVLRLYEAALDRLPDQDGLNFWIDAVQEGRPLALLAERFLSSPEFGARSGGVSGDGAFVDRLYINVLGRAGEVEGRAFWVGVLDSGGAGRAEVLAAFSESIENKAGTAALVRDGIWDRSEEAMEAARLYDTVFGRRPDVEGLTFWKNRLESGDATLAQVADAFVGGAEFRGRYGNLDNRAFVQALYENTLDRPADRAGLDFWGGQLDAGAARSKVVLDFSESAEHVALTAPAIGGEDPSRFGILFV</sequence>
<evidence type="ECO:0000259" key="4">
    <source>
        <dbReference type="SMART" id="SM00237"/>
    </source>
</evidence>
<dbReference type="SUPFAM" id="SSF141072">
    <property type="entry name" value="CalX-like"/>
    <property type="match status" value="1"/>
</dbReference>
<evidence type="ECO:0000256" key="1">
    <source>
        <dbReference type="ARBA" id="ARBA00022729"/>
    </source>
</evidence>
<gene>
    <name evidence="5" type="ORF">GCM10009416_21070</name>
</gene>
<dbReference type="Pfam" id="PF07995">
    <property type="entry name" value="GSDH"/>
    <property type="match status" value="2"/>
</dbReference>
<dbReference type="InterPro" id="IPR025282">
    <property type="entry name" value="DUF4214"/>
</dbReference>
<feature type="domain" description="Calx-beta" evidence="4">
    <location>
        <begin position="1"/>
        <end position="93"/>
    </location>
</feature>
<evidence type="ECO:0000256" key="2">
    <source>
        <dbReference type="ARBA" id="ARBA00022737"/>
    </source>
</evidence>
<keyword evidence="1" id="KW-0732">Signal</keyword>
<evidence type="ECO:0000313" key="5">
    <source>
        <dbReference type="EMBL" id="GAA0582437.1"/>
    </source>
</evidence>